<proteinExistence type="inferred from homology"/>
<dbReference type="InterPro" id="IPR029063">
    <property type="entry name" value="SAM-dependent_MTases_sf"/>
</dbReference>
<comment type="caution">
    <text evidence="6">Lacks conserved residue(s) required for the propagation of feature annotation.</text>
</comment>
<keyword evidence="3 6" id="KW-0489">Methyltransferase</keyword>
<dbReference type="AlphaFoldDB" id="A0A212A9P5"/>
<dbReference type="Pfam" id="PF02527">
    <property type="entry name" value="GidB"/>
    <property type="match status" value="1"/>
</dbReference>
<dbReference type="PANTHER" id="PTHR31760:SF0">
    <property type="entry name" value="S-ADENOSYL-L-METHIONINE-DEPENDENT METHYLTRANSFERASES SUPERFAMILY PROTEIN"/>
    <property type="match status" value="1"/>
</dbReference>
<dbReference type="EC" id="2.1.1.170" evidence="6"/>
<dbReference type="GO" id="GO:0005829">
    <property type="term" value="C:cytosol"/>
    <property type="evidence" value="ECO:0007669"/>
    <property type="project" value="TreeGrafter"/>
</dbReference>
<keyword evidence="1 6" id="KW-0963">Cytoplasm</keyword>
<evidence type="ECO:0000256" key="3">
    <source>
        <dbReference type="ARBA" id="ARBA00022603"/>
    </source>
</evidence>
<evidence type="ECO:0000256" key="2">
    <source>
        <dbReference type="ARBA" id="ARBA00022552"/>
    </source>
</evidence>
<reference evidence="7 8" key="1">
    <citation type="submission" date="2016-12" db="EMBL/GenBank/DDBJ databases">
        <title>Comparison of Traditional DNA-DNA Hybridization with In Silico Genomic Analysis.</title>
        <authorList>
            <person name="Nicholson A.C."/>
            <person name="Humrighouse B.W."/>
            <person name="Graziano J."/>
            <person name="Lasker B."/>
            <person name="Whitney A.M."/>
            <person name="Mcquiston J.R."/>
        </authorList>
    </citation>
    <scope>NUCLEOTIDE SEQUENCE [LARGE SCALE GENOMIC DNA]</scope>
    <source>
        <strain evidence="7 8">H2240</strain>
    </source>
</reference>
<comment type="subcellular location">
    <subcellularLocation>
        <location evidence="6">Cytoplasm</location>
    </subcellularLocation>
</comment>
<feature type="binding site" evidence="6">
    <location>
        <position position="68"/>
    </location>
    <ligand>
        <name>S-adenosyl-L-methionine</name>
        <dbReference type="ChEBI" id="CHEBI:59789"/>
    </ligand>
</feature>
<dbReference type="InterPro" id="IPR003682">
    <property type="entry name" value="rRNA_ssu_MeTfrase_G"/>
</dbReference>
<dbReference type="Gene3D" id="3.40.50.150">
    <property type="entry name" value="Vaccinia Virus protein VP39"/>
    <property type="match status" value="1"/>
</dbReference>
<name>A0A212A9P5_9RHOB</name>
<protein>
    <recommendedName>
        <fullName evidence="6">Ribosomal RNA small subunit methyltransferase G</fullName>
        <ecNumber evidence="6">2.1.1.170</ecNumber>
    </recommendedName>
    <alternativeName>
        <fullName evidence="6">16S rRNA 7-methylguanosine methyltransferase</fullName>
        <shortName evidence="6">16S rRNA m7G methyltransferase</shortName>
    </alternativeName>
</protein>
<dbReference type="RefSeq" id="WP_088215921.1">
    <property type="nucleotide sequence ID" value="NZ_NIPW01000025.1"/>
</dbReference>
<evidence type="ECO:0000313" key="8">
    <source>
        <dbReference type="Proteomes" id="UP000196878"/>
    </source>
</evidence>
<dbReference type="OrthoDB" id="9808773at2"/>
<evidence type="ECO:0000313" key="7">
    <source>
        <dbReference type="EMBL" id="OWJ76847.1"/>
    </source>
</evidence>
<accession>A0A212A9P5</accession>
<feature type="binding site" evidence="6">
    <location>
        <begin position="120"/>
        <end position="121"/>
    </location>
    <ligand>
        <name>S-adenosyl-L-methionine</name>
        <dbReference type="ChEBI" id="CHEBI:59789"/>
    </ligand>
</feature>
<sequence>MKRSLEFNDVSRETRERLEVYERLLRKWNPKINLVSMNTLDDLWSRHFRDSAQLLTYSSDFKAWVDLGSGGGFPGMVVAILGAGQDRSFTLVESDQRKAAFLSTVAREAYVKVNIIATRSESVPPLKANVVSARALAPLPRLLSMVERHLYEDGVALLPKGRGVDQEIHEALEKFRFDVQKFPSETDPNGVILKIKGLSRV</sequence>
<feature type="binding site" evidence="6">
    <location>
        <position position="73"/>
    </location>
    <ligand>
        <name>S-adenosyl-L-methionine</name>
        <dbReference type="ChEBI" id="CHEBI:59789"/>
    </ligand>
</feature>
<keyword evidence="5 6" id="KW-0949">S-adenosyl-L-methionine</keyword>
<keyword evidence="2 6" id="KW-0698">rRNA processing</keyword>
<gene>
    <name evidence="6 7" type="primary">rsmG</name>
    <name evidence="7" type="ORF">CDV49_13340</name>
</gene>
<dbReference type="HAMAP" id="MF_00074">
    <property type="entry name" value="16SrRNA_methyltr_G"/>
    <property type="match status" value="1"/>
</dbReference>
<dbReference type="SUPFAM" id="SSF53335">
    <property type="entry name" value="S-adenosyl-L-methionine-dependent methyltransferases"/>
    <property type="match status" value="1"/>
</dbReference>
<comment type="function">
    <text evidence="6">Specifically methylates the N7 position of guanine in position 527 of 16S rRNA.</text>
</comment>
<keyword evidence="4 6" id="KW-0808">Transferase</keyword>
<evidence type="ECO:0000256" key="6">
    <source>
        <dbReference type="HAMAP-Rule" id="MF_00074"/>
    </source>
</evidence>
<dbReference type="PANTHER" id="PTHR31760">
    <property type="entry name" value="S-ADENOSYL-L-METHIONINE-DEPENDENT METHYLTRANSFERASES SUPERFAMILY PROTEIN"/>
    <property type="match status" value="1"/>
</dbReference>
<evidence type="ECO:0000256" key="1">
    <source>
        <dbReference type="ARBA" id="ARBA00022490"/>
    </source>
</evidence>
<comment type="catalytic activity">
    <reaction evidence="6">
        <text>guanosine(527) in 16S rRNA + S-adenosyl-L-methionine = N(7)-methylguanosine(527) in 16S rRNA + S-adenosyl-L-homocysteine</text>
        <dbReference type="Rhea" id="RHEA:42732"/>
        <dbReference type="Rhea" id="RHEA-COMP:10209"/>
        <dbReference type="Rhea" id="RHEA-COMP:10210"/>
        <dbReference type="ChEBI" id="CHEBI:57856"/>
        <dbReference type="ChEBI" id="CHEBI:59789"/>
        <dbReference type="ChEBI" id="CHEBI:74269"/>
        <dbReference type="ChEBI" id="CHEBI:74480"/>
        <dbReference type="EC" id="2.1.1.170"/>
    </reaction>
</comment>
<feature type="binding site" evidence="6">
    <location>
        <position position="134"/>
    </location>
    <ligand>
        <name>S-adenosyl-L-methionine</name>
        <dbReference type="ChEBI" id="CHEBI:59789"/>
    </ligand>
</feature>
<dbReference type="NCBIfam" id="TIGR00138">
    <property type="entry name" value="rsmG_gidB"/>
    <property type="match status" value="1"/>
</dbReference>
<comment type="caution">
    <text evidence="7">The sequence shown here is derived from an EMBL/GenBank/DDBJ whole genome shotgun (WGS) entry which is preliminary data.</text>
</comment>
<dbReference type="Proteomes" id="UP000196878">
    <property type="component" value="Unassembled WGS sequence"/>
</dbReference>
<dbReference type="PIRSF" id="PIRSF003078">
    <property type="entry name" value="GidB"/>
    <property type="match status" value="1"/>
</dbReference>
<evidence type="ECO:0000256" key="5">
    <source>
        <dbReference type="ARBA" id="ARBA00022691"/>
    </source>
</evidence>
<comment type="similarity">
    <text evidence="6">Belongs to the methyltransferase superfamily. RNA methyltransferase RsmG family.</text>
</comment>
<evidence type="ECO:0000256" key="4">
    <source>
        <dbReference type="ARBA" id="ARBA00022679"/>
    </source>
</evidence>
<keyword evidence="8" id="KW-1185">Reference proteome</keyword>
<dbReference type="GO" id="GO:0070043">
    <property type="term" value="F:rRNA (guanine-N7-)-methyltransferase activity"/>
    <property type="evidence" value="ECO:0007669"/>
    <property type="project" value="UniProtKB-UniRule"/>
</dbReference>
<organism evidence="7 8">
    <name type="scientific">Haematobacter genomosp. 1</name>
    <dbReference type="NCBI Taxonomy" id="366618"/>
    <lineage>
        <taxon>Bacteria</taxon>
        <taxon>Pseudomonadati</taxon>
        <taxon>Pseudomonadota</taxon>
        <taxon>Alphaproteobacteria</taxon>
        <taxon>Rhodobacterales</taxon>
        <taxon>Paracoccaceae</taxon>
        <taxon>Haematobacter</taxon>
    </lineage>
</organism>
<dbReference type="EMBL" id="NIPW01000025">
    <property type="protein sequence ID" value="OWJ76847.1"/>
    <property type="molecule type" value="Genomic_DNA"/>
</dbReference>